<name>A0A7S3BAL2_9VIRI</name>
<feature type="compositionally biased region" description="Basic and acidic residues" evidence="10">
    <location>
        <begin position="111"/>
        <end position="151"/>
    </location>
</feature>
<keyword evidence="5" id="KW-0597">Phosphoprotein</keyword>
<feature type="compositionally biased region" description="Polar residues" evidence="10">
    <location>
        <begin position="25"/>
        <end position="34"/>
    </location>
</feature>
<dbReference type="PANTHER" id="PTHR13557:SF1">
    <property type="entry name" value="COILED-COIL DOMAIN-CONTAINING PROTEIN 86"/>
    <property type="match status" value="1"/>
</dbReference>
<protein>
    <recommendedName>
        <fullName evidence="3">Coiled-coil domain-containing protein 86</fullName>
    </recommendedName>
</protein>
<dbReference type="InterPro" id="IPR026570">
    <property type="entry name" value="CCDC86"/>
</dbReference>
<evidence type="ECO:0000256" key="9">
    <source>
        <dbReference type="ARBA" id="ARBA00093307"/>
    </source>
</evidence>
<keyword evidence="6" id="KW-0164">Citrullination</keyword>
<keyword evidence="7" id="KW-0175">Coiled coil</keyword>
<reference evidence="11" key="1">
    <citation type="submission" date="2021-01" db="EMBL/GenBank/DDBJ databases">
        <authorList>
            <person name="Corre E."/>
            <person name="Pelletier E."/>
            <person name="Niang G."/>
            <person name="Scheremetjew M."/>
            <person name="Finn R."/>
            <person name="Kale V."/>
            <person name="Holt S."/>
            <person name="Cochrane G."/>
            <person name="Meng A."/>
            <person name="Brown T."/>
            <person name="Cohen L."/>
        </authorList>
    </citation>
    <scope>NUCLEOTIDE SEQUENCE</scope>
    <source>
        <strain evidence="11">RCC927</strain>
    </source>
</reference>
<sequence>MDQRAHGLDSKRGAWTGVAKPGRNTRGQLGTNTDFAPRGHRDKPAGPAKPTFDEAKRHMSPGVPVQERATDKLVGRVSGRAWKEVQTAPSRISKSKLGTKAGWVEKMAKKRERDAFQKRKKAAAEARNEAARSTRRAMREAKERKAEKAKEAMVVQRISNTRKLKTMSRKERQKLVTVDEAQVVNPRRRD</sequence>
<comment type="subcellular location">
    <subcellularLocation>
        <location evidence="1">Chromosome</location>
    </subcellularLocation>
    <subcellularLocation>
        <location evidence="2">Nucleus</location>
        <location evidence="2">Nucleolus</location>
    </subcellularLocation>
</comment>
<evidence type="ECO:0000256" key="6">
    <source>
        <dbReference type="ARBA" id="ARBA00022934"/>
    </source>
</evidence>
<dbReference type="AlphaFoldDB" id="A0A7S3BAL2"/>
<evidence type="ECO:0000256" key="8">
    <source>
        <dbReference type="ARBA" id="ARBA00023242"/>
    </source>
</evidence>
<evidence type="ECO:0000313" key="11">
    <source>
        <dbReference type="EMBL" id="CAE0129884.1"/>
    </source>
</evidence>
<dbReference type="GO" id="GO:0005730">
    <property type="term" value="C:nucleolus"/>
    <property type="evidence" value="ECO:0007669"/>
    <property type="project" value="UniProtKB-SubCell"/>
</dbReference>
<dbReference type="PANTHER" id="PTHR13557">
    <property type="entry name" value="COILED-COIL DOMAIN-CONTAINING PROTEIN 86"/>
    <property type="match status" value="1"/>
</dbReference>
<keyword evidence="8" id="KW-0539">Nucleus</keyword>
<proteinExistence type="predicted"/>
<evidence type="ECO:0000256" key="3">
    <source>
        <dbReference type="ARBA" id="ARBA00016738"/>
    </source>
</evidence>
<keyword evidence="4" id="KW-0158">Chromosome</keyword>
<feature type="region of interest" description="Disordered" evidence="10">
    <location>
        <begin position="1"/>
        <end position="75"/>
    </location>
</feature>
<evidence type="ECO:0000256" key="2">
    <source>
        <dbReference type="ARBA" id="ARBA00004604"/>
    </source>
</evidence>
<organism evidence="11">
    <name type="scientific">Prasinoderma singulare</name>
    <dbReference type="NCBI Taxonomy" id="676789"/>
    <lineage>
        <taxon>Eukaryota</taxon>
        <taxon>Viridiplantae</taxon>
        <taxon>Prasinodermophyta</taxon>
        <taxon>Prasinodermophyceae</taxon>
        <taxon>Prasinodermales</taxon>
        <taxon>Prasinodermaceae</taxon>
        <taxon>Prasinoderma</taxon>
    </lineage>
</organism>
<comment type="function">
    <text evidence="9">Required for proper chromosome segregation during mitosis and error-free mitotic progression.</text>
</comment>
<dbReference type="GO" id="GO:0005694">
    <property type="term" value="C:chromosome"/>
    <property type="evidence" value="ECO:0007669"/>
    <property type="project" value="UniProtKB-SubCell"/>
</dbReference>
<evidence type="ECO:0000256" key="7">
    <source>
        <dbReference type="ARBA" id="ARBA00023054"/>
    </source>
</evidence>
<evidence type="ECO:0000256" key="4">
    <source>
        <dbReference type="ARBA" id="ARBA00022454"/>
    </source>
</evidence>
<feature type="region of interest" description="Disordered" evidence="10">
    <location>
        <begin position="109"/>
        <end position="190"/>
    </location>
</feature>
<evidence type="ECO:0000256" key="5">
    <source>
        <dbReference type="ARBA" id="ARBA00022553"/>
    </source>
</evidence>
<dbReference type="EMBL" id="HBHY01004176">
    <property type="protein sequence ID" value="CAE0129884.1"/>
    <property type="molecule type" value="Transcribed_RNA"/>
</dbReference>
<evidence type="ECO:0000256" key="10">
    <source>
        <dbReference type="SAM" id="MobiDB-lite"/>
    </source>
</evidence>
<accession>A0A7S3BAL2</accession>
<feature type="compositionally biased region" description="Basic and acidic residues" evidence="10">
    <location>
        <begin position="1"/>
        <end position="12"/>
    </location>
</feature>
<evidence type="ECO:0000256" key="1">
    <source>
        <dbReference type="ARBA" id="ARBA00004286"/>
    </source>
</evidence>
<gene>
    <name evidence="11" type="ORF">PSIN1315_LOCUS2757</name>
</gene>